<accession>A0A9N8HWM2</accession>
<dbReference type="AlphaFoldDB" id="A0A9N8HWM2"/>
<sequence length="337" mass="37991">MIDSQHDENNDDEDDPSISTLMILLEDEEEAMEDASPDDESGESSADPLHVDRLLSPQRDARMELTDQEHAFALEIKRAVMENTGCQDDVDLSSSANFLTDMEYATFAISSDSLAEALHRVERMQTFRDHYGIHHSVEQGLARLMGIQQQQPGFCLHIDSDPEANTAVNVIDFGSYDPDLSLSSDQHWQTYITGLYYMKYAAALNLASVRNGLFAMADFGRIQVAGLHPEAWLRVFTELMAHFPINWHIFMAYNTGYAATTILALAKRIIPWKATRAMQAGCRIVDDQCDGTNGGNPMRHLAEFYLLPDLETANANLLARAETMLRERIHKEQTFRL</sequence>
<comment type="caution">
    <text evidence="2">The sequence shown here is derived from an EMBL/GenBank/DDBJ whole genome shotgun (WGS) entry which is preliminary data.</text>
</comment>
<reference evidence="2" key="1">
    <citation type="submission" date="2020-06" db="EMBL/GenBank/DDBJ databases">
        <authorList>
            <consortium name="Plant Systems Biology data submission"/>
        </authorList>
    </citation>
    <scope>NUCLEOTIDE SEQUENCE</scope>
    <source>
        <strain evidence="2">D6</strain>
    </source>
</reference>
<gene>
    <name evidence="2" type="ORF">SEMRO_2711_G335270.1</name>
</gene>
<evidence type="ECO:0000313" key="3">
    <source>
        <dbReference type="Proteomes" id="UP001153069"/>
    </source>
</evidence>
<protein>
    <submittedName>
        <fullName evidence="2">Uncharacterized protein</fullName>
    </submittedName>
</protein>
<feature type="compositionally biased region" description="Acidic residues" evidence="1">
    <location>
        <begin position="25"/>
        <end position="42"/>
    </location>
</feature>
<evidence type="ECO:0000313" key="2">
    <source>
        <dbReference type="EMBL" id="CAB9530018.1"/>
    </source>
</evidence>
<keyword evidence="3" id="KW-1185">Reference proteome</keyword>
<feature type="region of interest" description="Disordered" evidence="1">
    <location>
        <begin position="1"/>
        <end position="50"/>
    </location>
</feature>
<organism evidence="2 3">
    <name type="scientific">Seminavis robusta</name>
    <dbReference type="NCBI Taxonomy" id="568900"/>
    <lineage>
        <taxon>Eukaryota</taxon>
        <taxon>Sar</taxon>
        <taxon>Stramenopiles</taxon>
        <taxon>Ochrophyta</taxon>
        <taxon>Bacillariophyta</taxon>
        <taxon>Bacillariophyceae</taxon>
        <taxon>Bacillariophycidae</taxon>
        <taxon>Naviculales</taxon>
        <taxon>Naviculaceae</taxon>
        <taxon>Seminavis</taxon>
    </lineage>
</organism>
<evidence type="ECO:0000256" key="1">
    <source>
        <dbReference type="SAM" id="MobiDB-lite"/>
    </source>
</evidence>
<name>A0A9N8HWM2_9STRA</name>
<dbReference type="EMBL" id="CAICTM010002709">
    <property type="protein sequence ID" value="CAB9530018.1"/>
    <property type="molecule type" value="Genomic_DNA"/>
</dbReference>
<dbReference type="OrthoDB" id="1434354at2759"/>
<proteinExistence type="predicted"/>
<dbReference type="Proteomes" id="UP001153069">
    <property type="component" value="Unassembled WGS sequence"/>
</dbReference>